<comment type="similarity">
    <text evidence="1">Belongs to the EndA/NucM nuclease family.</text>
</comment>
<dbReference type="SUPFAM" id="SSF54060">
    <property type="entry name" value="His-Me finger endonucleases"/>
    <property type="match status" value="1"/>
</dbReference>
<dbReference type="EMBL" id="CP031517">
    <property type="protein sequence ID" value="QOS39245.1"/>
    <property type="molecule type" value="Genomic_DNA"/>
</dbReference>
<name>A0A7M1XJT6_9SPIR</name>
<gene>
    <name evidence="6" type="ORF">DYE49_01755</name>
</gene>
<dbReference type="AlphaFoldDB" id="A0A7M1XJT6"/>
<dbReference type="PROSITE" id="PS51257">
    <property type="entry name" value="PROKAR_LIPOPROTEIN"/>
    <property type="match status" value="1"/>
</dbReference>
<protein>
    <recommendedName>
        <fullName evidence="8">Endonuclease I</fullName>
    </recommendedName>
</protein>
<feature type="chain" id="PRO_5032755472" description="Endonuclease I" evidence="5">
    <location>
        <begin position="22"/>
        <end position="465"/>
    </location>
</feature>
<dbReference type="Proteomes" id="UP000593591">
    <property type="component" value="Chromosome"/>
</dbReference>
<evidence type="ECO:0000256" key="4">
    <source>
        <dbReference type="SAM" id="MobiDB-lite"/>
    </source>
</evidence>
<organism evidence="6 7">
    <name type="scientific">Treponema rectale</name>
    <dbReference type="NCBI Taxonomy" id="744512"/>
    <lineage>
        <taxon>Bacteria</taxon>
        <taxon>Pseudomonadati</taxon>
        <taxon>Spirochaetota</taxon>
        <taxon>Spirochaetia</taxon>
        <taxon>Spirochaetales</taxon>
        <taxon>Treponemataceae</taxon>
        <taxon>Treponema</taxon>
    </lineage>
</organism>
<evidence type="ECO:0000256" key="5">
    <source>
        <dbReference type="SAM" id="SignalP"/>
    </source>
</evidence>
<dbReference type="GO" id="GO:0016787">
    <property type="term" value="F:hydrolase activity"/>
    <property type="evidence" value="ECO:0007669"/>
    <property type="project" value="UniProtKB-KW"/>
</dbReference>
<dbReference type="InterPro" id="IPR044925">
    <property type="entry name" value="His-Me_finger_sf"/>
</dbReference>
<keyword evidence="3" id="KW-0378">Hydrolase</keyword>
<keyword evidence="5" id="KW-0732">Signal</keyword>
<proteinExistence type="inferred from homology"/>
<evidence type="ECO:0000256" key="2">
    <source>
        <dbReference type="ARBA" id="ARBA00022722"/>
    </source>
</evidence>
<evidence type="ECO:0008006" key="8">
    <source>
        <dbReference type="Google" id="ProtNLM"/>
    </source>
</evidence>
<feature type="region of interest" description="Disordered" evidence="4">
    <location>
        <begin position="144"/>
        <end position="184"/>
    </location>
</feature>
<evidence type="ECO:0000256" key="3">
    <source>
        <dbReference type="ARBA" id="ARBA00022801"/>
    </source>
</evidence>
<keyword evidence="2" id="KW-0540">Nuclease</keyword>
<dbReference type="InterPro" id="IPR007346">
    <property type="entry name" value="Endonuclease-I"/>
</dbReference>
<evidence type="ECO:0000313" key="6">
    <source>
        <dbReference type="EMBL" id="QOS39245.1"/>
    </source>
</evidence>
<dbReference type="KEGG" id="trc:DYE49_01755"/>
<dbReference type="GO" id="GO:0004518">
    <property type="term" value="F:nuclease activity"/>
    <property type="evidence" value="ECO:0007669"/>
    <property type="project" value="UniProtKB-KW"/>
</dbReference>
<feature type="signal peptide" evidence="5">
    <location>
        <begin position="1"/>
        <end position="21"/>
    </location>
</feature>
<dbReference type="Pfam" id="PF04231">
    <property type="entry name" value="Endonuclease_1"/>
    <property type="match status" value="1"/>
</dbReference>
<evidence type="ECO:0000256" key="1">
    <source>
        <dbReference type="ARBA" id="ARBA00006429"/>
    </source>
</evidence>
<reference evidence="6 7" key="1">
    <citation type="submission" date="2018-08" db="EMBL/GenBank/DDBJ databases">
        <title>The first complete genome of Treponema rectale (CHPAT), a commensal spirochete of the bovine rectum.</title>
        <authorList>
            <person name="Staton G.J."/>
            <person name="Clegg S.R."/>
            <person name="Carter S.D."/>
            <person name="Radford A.D."/>
            <person name="Darby A."/>
            <person name="Hall N."/>
            <person name="Birtles R.J."/>
            <person name="Evans N.J."/>
        </authorList>
    </citation>
    <scope>NUCLEOTIDE SEQUENCE [LARGE SCALE GENOMIC DNA]</scope>
    <source>
        <strain evidence="6 7">CHPA</strain>
    </source>
</reference>
<accession>A0A7M1XJT6</accession>
<dbReference type="PANTHER" id="PTHR33607:SF2">
    <property type="entry name" value="ENDONUCLEASE-1"/>
    <property type="match status" value="1"/>
</dbReference>
<evidence type="ECO:0000313" key="7">
    <source>
        <dbReference type="Proteomes" id="UP000593591"/>
    </source>
</evidence>
<dbReference type="PANTHER" id="PTHR33607">
    <property type="entry name" value="ENDONUCLEASE-1"/>
    <property type="match status" value="1"/>
</dbReference>
<sequence length="465" mass="51296">MKFTKKIAVLLLPFLFITACQNPVNSSVEPTSSTPIVETSSDSAVVNDNSSTSIIDSTNSTNSSISNTSEINLESYWSSLDLTTYGSTLRTSLRSLINKTGNKTIGYSSNNSVLAQSDKALNGQSGIIPFYRKETEHTTDWNKEHVWPNSRGAGKSGPGADPHMLRPTYSKDNSDRGNNFYGQSGDGKVWDPASFGYENARGEAARIIFYVSARYSGMELSNNPNDATSKNTMGRLDRLIEWNNKYPVTAQEVRRNEYLYGAGFGRNPFIDHPDLVNYIWDKQGLRTSSYDGNLNGGNNGGGTVVEEDPITYNIVNSLDDLDLTKEVLVVSNDPTSTNEYYALTSAAKSNDLPWYLIGNHLGAMSSTFKTTSDLELFKVTKSGDNYQFMSSDNKYLFNYVSDTHYSIGMGATPTNNGSINWTITMDNGEAQMKGEKGVYLEYYKGSFCGYSKAPSTHISFYQLAD</sequence>